<dbReference type="SMART" id="SM00967">
    <property type="entry name" value="SpoU_sub_bind"/>
    <property type="match status" value="1"/>
</dbReference>
<comment type="caution">
    <text evidence="4">The sequence shown here is derived from an EMBL/GenBank/DDBJ whole genome shotgun (WGS) entry which is preliminary data.</text>
</comment>
<dbReference type="Pfam" id="PF00588">
    <property type="entry name" value="SpoU_methylase"/>
    <property type="match status" value="1"/>
</dbReference>
<sequence>MTEYIYGRHPVFEALRARRRVFEKLLLARNTQGDLVRRIESLAASLGVPVERVEHKVLEDLVGRNAVHQGVVLLCGEKKGLSWKDLLGSTRNRRDALVLFVDRVEDPRNLGAIIRTAAFFGVDGVVVSKARSAPLDAQAVKAAAGGLEVAEVIQVNNFTEIVRAFREEGFIIVGLEVDGEQCIWDIDPGPFPVGLVVGGEHEGIRRIVRSLCDYTVQIPGKGPVSSLNVSVATGIALYEVIRRRNPLGRLENIPERHRIG</sequence>
<dbReference type="SUPFAM" id="SSF75217">
    <property type="entry name" value="alpha/beta knot"/>
    <property type="match status" value="1"/>
</dbReference>
<feature type="domain" description="RNA 2-O ribose methyltransferase substrate binding" evidence="3">
    <location>
        <begin position="4"/>
        <end position="81"/>
    </location>
</feature>
<dbReference type="Pfam" id="PF08032">
    <property type="entry name" value="SpoU_sub_bind"/>
    <property type="match status" value="1"/>
</dbReference>
<dbReference type="InterPro" id="IPR029064">
    <property type="entry name" value="Ribosomal_eL30-like_sf"/>
</dbReference>
<dbReference type="SUPFAM" id="SSF55315">
    <property type="entry name" value="L30e-like"/>
    <property type="match status" value="1"/>
</dbReference>
<keyword evidence="2 4" id="KW-0808">Transferase</keyword>
<dbReference type="GO" id="GO:0005829">
    <property type="term" value="C:cytosol"/>
    <property type="evidence" value="ECO:0007669"/>
    <property type="project" value="TreeGrafter"/>
</dbReference>
<dbReference type="GO" id="GO:0003723">
    <property type="term" value="F:RNA binding"/>
    <property type="evidence" value="ECO:0007669"/>
    <property type="project" value="InterPro"/>
</dbReference>
<dbReference type="InterPro" id="IPR029028">
    <property type="entry name" value="Alpha/beta_knot_MTases"/>
</dbReference>
<dbReference type="InterPro" id="IPR029026">
    <property type="entry name" value="tRNA_m1G_MTases_N"/>
</dbReference>
<dbReference type="GO" id="GO:0032259">
    <property type="term" value="P:methylation"/>
    <property type="evidence" value="ECO:0007669"/>
    <property type="project" value="UniProtKB-KW"/>
</dbReference>
<dbReference type="InterPro" id="IPR004441">
    <property type="entry name" value="rRNA_MeTrfase_TrmH"/>
</dbReference>
<dbReference type="AlphaFoldDB" id="A0A7V4TI87"/>
<reference evidence="4" key="1">
    <citation type="journal article" date="2020" name="mSystems">
        <title>Genome- and Community-Level Interaction Insights into Carbon Utilization and Element Cycling Functions of Hydrothermarchaeota in Hydrothermal Sediment.</title>
        <authorList>
            <person name="Zhou Z."/>
            <person name="Liu Y."/>
            <person name="Xu W."/>
            <person name="Pan J."/>
            <person name="Luo Z.H."/>
            <person name="Li M."/>
        </authorList>
    </citation>
    <scope>NUCLEOTIDE SEQUENCE [LARGE SCALE GENOMIC DNA]</scope>
    <source>
        <strain evidence="4">SpSt-82</strain>
    </source>
</reference>
<dbReference type="EMBL" id="DTIY01000027">
    <property type="protein sequence ID" value="HGY38998.1"/>
    <property type="molecule type" value="Genomic_DNA"/>
</dbReference>
<dbReference type="GO" id="GO:0008173">
    <property type="term" value="F:RNA methyltransferase activity"/>
    <property type="evidence" value="ECO:0007669"/>
    <property type="project" value="InterPro"/>
</dbReference>
<dbReference type="PANTHER" id="PTHR46429">
    <property type="entry name" value="23S RRNA (GUANOSINE-2'-O-)-METHYLTRANSFERASE RLMB"/>
    <property type="match status" value="1"/>
</dbReference>
<dbReference type="PANTHER" id="PTHR46429:SF1">
    <property type="entry name" value="23S RRNA (GUANOSINE-2'-O-)-METHYLTRANSFERASE RLMB"/>
    <property type="match status" value="1"/>
</dbReference>
<dbReference type="InterPro" id="IPR001537">
    <property type="entry name" value="SpoU_MeTrfase"/>
</dbReference>
<gene>
    <name evidence="4" type="primary">rlmB</name>
    <name evidence="4" type="ORF">ENW11_04225</name>
</gene>
<evidence type="ECO:0000313" key="4">
    <source>
        <dbReference type="EMBL" id="HGY38998.1"/>
    </source>
</evidence>
<keyword evidence="1 4" id="KW-0489">Methyltransferase</keyword>
<evidence type="ECO:0000259" key="3">
    <source>
        <dbReference type="SMART" id="SM00967"/>
    </source>
</evidence>
<dbReference type="InterPro" id="IPR013123">
    <property type="entry name" value="SpoU_subst-bd"/>
</dbReference>
<dbReference type="CDD" id="cd18103">
    <property type="entry name" value="SpoU-like_RlmB"/>
    <property type="match status" value="1"/>
</dbReference>
<dbReference type="NCBIfam" id="TIGR00186">
    <property type="entry name" value="rRNA_methyl_3"/>
    <property type="match status" value="1"/>
</dbReference>
<dbReference type="GO" id="GO:0006396">
    <property type="term" value="P:RNA processing"/>
    <property type="evidence" value="ECO:0007669"/>
    <property type="project" value="InterPro"/>
</dbReference>
<evidence type="ECO:0000256" key="2">
    <source>
        <dbReference type="ARBA" id="ARBA00022679"/>
    </source>
</evidence>
<dbReference type="Gene3D" id="3.40.1280.10">
    <property type="match status" value="1"/>
</dbReference>
<accession>A0A7V4TI87</accession>
<name>A0A7V4TI87_9BACT</name>
<evidence type="ECO:0000256" key="1">
    <source>
        <dbReference type="ARBA" id="ARBA00022603"/>
    </source>
</evidence>
<dbReference type="Gene3D" id="3.30.1330.30">
    <property type="match status" value="1"/>
</dbReference>
<protein>
    <submittedName>
        <fullName evidence="4">23S rRNA (Guanosine(2251)-2'-O)-methyltransferase RlmB</fullName>
    </submittedName>
</protein>
<organism evidence="4">
    <name type="scientific">Candidatus Caldatribacterium saccharofermentans</name>
    <dbReference type="NCBI Taxonomy" id="1454753"/>
    <lineage>
        <taxon>Bacteria</taxon>
        <taxon>Pseudomonadati</taxon>
        <taxon>Atribacterota</taxon>
        <taxon>Atribacteria</taxon>
        <taxon>Atribacterales</taxon>
        <taxon>Candidatus Caldatribacteriaceae</taxon>
        <taxon>Candidatus Caldatribacterium</taxon>
    </lineage>
</organism>
<proteinExistence type="predicted"/>